<proteinExistence type="predicted"/>
<dbReference type="InterPro" id="IPR050155">
    <property type="entry name" value="HAD-like_hydrolase_sf"/>
</dbReference>
<organism evidence="1 2">
    <name type="scientific">Streptomyces silvisoli</name>
    <dbReference type="NCBI Taxonomy" id="3034235"/>
    <lineage>
        <taxon>Bacteria</taxon>
        <taxon>Bacillati</taxon>
        <taxon>Actinomycetota</taxon>
        <taxon>Actinomycetes</taxon>
        <taxon>Kitasatosporales</taxon>
        <taxon>Streptomycetaceae</taxon>
        <taxon>Streptomyces</taxon>
    </lineage>
</organism>
<protein>
    <submittedName>
        <fullName evidence="1">Haloacid dehalogenase-like hydrolase</fullName>
    </submittedName>
</protein>
<sequence>MSVNNQERLILWDIDHTLLDGGGVSRDAYASAFARVIRSPMAEMADMTGKTELLIAAETLELNGLTPSRDLLTTFITAVADELTARSHILAARGHVLPGAAEALEALSGIPGIHQSVLTGNMRTLAELKLKTFGLITHLNLEAGAYGDDAQERVALLPHAWQRAQEHYGREFRGAETVIVGDTLLDIATAKSGDARVIAVATGSAPLETLREAEADAVLPDLSDTQAFVKAVLASTA</sequence>
<dbReference type="Gene3D" id="1.10.150.240">
    <property type="entry name" value="Putative phosphatase, domain 2"/>
    <property type="match status" value="1"/>
</dbReference>
<gene>
    <name evidence="1" type="ORF">P3G67_12890</name>
</gene>
<dbReference type="RefSeq" id="WP_276093571.1">
    <property type="nucleotide sequence ID" value="NZ_JARJBC010000006.1"/>
</dbReference>
<dbReference type="InterPro" id="IPR036412">
    <property type="entry name" value="HAD-like_sf"/>
</dbReference>
<keyword evidence="2" id="KW-1185">Reference proteome</keyword>
<comment type="caution">
    <text evidence="1">The sequence shown here is derived from an EMBL/GenBank/DDBJ whole genome shotgun (WGS) entry which is preliminary data.</text>
</comment>
<dbReference type="PANTHER" id="PTHR43434">
    <property type="entry name" value="PHOSPHOGLYCOLATE PHOSPHATASE"/>
    <property type="match status" value="1"/>
</dbReference>
<dbReference type="SUPFAM" id="SSF56784">
    <property type="entry name" value="HAD-like"/>
    <property type="match status" value="1"/>
</dbReference>
<dbReference type="SFLD" id="SFLDS00003">
    <property type="entry name" value="Haloacid_Dehalogenase"/>
    <property type="match status" value="1"/>
</dbReference>
<dbReference type="Pfam" id="PF00702">
    <property type="entry name" value="Hydrolase"/>
    <property type="match status" value="1"/>
</dbReference>
<dbReference type="EMBL" id="JARJBC010000006">
    <property type="protein sequence ID" value="MDF3290124.1"/>
    <property type="molecule type" value="Genomic_DNA"/>
</dbReference>
<dbReference type="Gene3D" id="3.40.50.1000">
    <property type="entry name" value="HAD superfamily/HAD-like"/>
    <property type="match status" value="1"/>
</dbReference>
<dbReference type="Proteomes" id="UP001216579">
    <property type="component" value="Unassembled WGS sequence"/>
</dbReference>
<dbReference type="InterPro" id="IPR023214">
    <property type="entry name" value="HAD_sf"/>
</dbReference>
<evidence type="ECO:0000313" key="2">
    <source>
        <dbReference type="Proteomes" id="UP001216579"/>
    </source>
</evidence>
<reference evidence="1 2" key="1">
    <citation type="submission" date="2023-03" db="EMBL/GenBank/DDBJ databases">
        <title>Draft genome sequence of Streptomyces sp. RB6PN23 isolated from peat swamp forest in Thailand.</title>
        <authorList>
            <person name="Klaysubun C."/>
            <person name="Duangmal K."/>
        </authorList>
    </citation>
    <scope>NUCLEOTIDE SEQUENCE [LARGE SCALE GENOMIC DNA]</scope>
    <source>
        <strain evidence="1 2">RB6PN23</strain>
    </source>
</reference>
<name>A0ABT5ZKK6_9ACTN</name>
<dbReference type="InterPro" id="IPR023198">
    <property type="entry name" value="PGP-like_dom2"/>
</dbReference>
<dbReference type="PANTHER" id="PTHR43434:SF1">
    <property type="entry name" value="PHOSPHOGLYCOLATE PHOSPHATASE"/>
    <property type="match status" value="1"/>
</dbReference>
<evidence type="ECO:0000313" key="1">
    <source>
        <dbReference type="EMBL" id="MDF3290124.1"/>
    </source>
</evidence>
<accession>A0ABT5ZKK6</accession>
<dbReference type="SFLD" id="SFLDG01129">
    <property type="entry name" value="C1.5:_HAD__Beta-PGM__Phosphata"/>
    <property type="match status" value="1"/>
</dbReference>